<protein>
    <submittedName>
        <fullName evidence="1">Uncharacterized protein</fullName>
    </submittedName>
</protein>
<sequence length="73" mass="7592">MSVVLPASGWEMMAKVRRRETGEPSVMLASVFEPSVMEPAIVLLGGRPGLAAAPLRQNGPGAFALAEAGRCPT</sequence>
<evidence type="ECO:0000313" key="1">
    <source>
        <dbReference type="EMBL" id="GGH28350.1"/>
    </source>
</evidence>
<dbReference type="AlphaFoldDB" id="A0A917IAP0"/>
<evidence type="ECO:0000313" key="2">
    <source>
        <dbReference type="Proteomes" id="UP000603912"/>
    </source>
</evidence>
<accession>A0A917IAP0</accession>
<organism evidence="1 2">
    <name type="scientific">Alsobacter metallidurans</name>
    <dbReference type="NCBI Taxonomy" id="340221"/>
    <lineage>
        <taxon>Bacteria</taxon>
        <taxon>Pseudomonadati</taxon>
        <taxon>Pseudomonadota</taxon>
        <taxon>Alphaproteobacteria</taxon>
        <taxon>Hyphomicrobiales</taxon>
        <taxon>Alsobacteraceae</taxon>
        <taxon>Alsobacter</taxon>
    </lineage>
</organism>
<reference evidence="1" key="1">
    <citation type="journal article" date="2014" name="Int. J. Syst. Evol. Microbiol.">
        <title>Complete genome sequence of Corynebacterium casei LMG S-19264T (=DSM 44701T), isolated from a smear-ripened cheese.</title>
        <authorList>
            <consortium name="US DOE Joint Genome Institute (JGI-PGF)"/>
            <person name="Walter F."/>
            <person name="Albersmeier A."/>
            <person name="Kalinowski J."/>
            <person name="Ruckert C."/>
        </authorList>
    </citation>
    <scope>NUCLEOTIDE SEQUENCE</scope>
    <source>
        <strain evidence="1">CGMCC 1.12214</strain>
    </source>
</reference>
<comment type="caution">
    <text evidence="1">The sequence shown here is derived from an EMBL/GenBank/DDBJ whole genome shotgun (WGS) entry which is preliminary data.</text>
</comment>
<reference evidence="1" key="2">
    <citation type="submission" date="2020-09" db="EMBL/GenBank/DDBJ databases">
        <authorList>
            <person name="Sun Q."/>
            <person name="Zhou Y."/>
        </authorList>
    </citation>
    <scope>NUCLEOTIDE SEQUENCE</scope>
    <source>
        <strain evidence="1">CGMCC 1.12214</strain>
    </source>
</reference>
<dbReference type="EMBL" id="BMES01000002">
    <property type="protein sequence ID" value="GGH28350.1"/>
    <property type="molecule type" value="Genomic_DNA"/>
</dbReference>
<dbReference type="Proteomes" id="UP000603912">
    <property type="component" value="Unassembled WGS sequence"/>
</dbReference>
<gene>
    <name evidence="1" type="ORF">GCM10007036_37500</name>
</gene>
<proteinExistence type="predicted"/>
<keyword evidence="2" id="KW-1185">Reference proteome</keyword>
<name>A0A917IAP0_9HYPH</name>